<proteinExistence type="predicted"/>
<feature type="region of interest" description="Disordered" evidence="1">
    <location>
        <begin position="45"/>
        <end position="64"/>
    </location>
</feature>
<sequence length="64" mass="7668">MGTPREQQDSSFLLRYGKRNGKHLSPWHRWLRRAYHKFVRREAKAALRAGEEPPRKSGYEGWET</sequence>
<evidence type="ECO:0000313" key="3">
    <source>
        <dbReference type="EMBL" id="QJA78762.1"/>
    </source>
</evidence>
<reference evidence="3" key="1">
    <citation type="submission" date="2020-03" db="EMBL/GenBank/DDBJ databases">
        <title>The deep terrestrial virosphere.</title>
        <authorList>
            <person name="Holmfeldt K."/>
            <person name="Nilsson E."/>
            <person name="Simone D."/>
            <person name="Lopez-Fernandez M."/>
            <person name="Wu X."/>
            <person name="de Brujin I."/>
            <person name="Lundin D."/>
            <person name="Andersson A."/>
            <person name="Bertilsson S."/>
            <person name="Dopson M."/>
        </authorList>
    </citation>
    <scope>NUCLEOTIDE SEQUENCE</scope>
    <source>
        <strain evidence="3">MM415A01013</strain>
        <strain evidence="2">MM415B02046</strain>
    </source>
</reference>
<name>A0A6M3KA67_9ZZZZ</name>
<dbReference type="EMBL" id="MT142352">
    <property type="protein sequence ID" value="QJA78762.1"/>
    <property type="molecule type" value="Genomic_DNA"/>
</dbReference>
<protein>
    <submittedName>
        <fullName evidence="3">Uncharacterized protein</fullName>
    </submittedName>
</protein>
<accession>A0A6M3KA67</accession>
<evidence type="ECO:0000256" key="1">
    <source>
        <dbReference type="SAM" id="MobiDB-lite"/>
    </source>
</evidence>
<evidence type="ECO:0000313" key="2">
    <source>
        <dbReference type="EMBL" id="QJA55455.1"/>
    </source>
</evidence>
<dbReference type="EMBL" id="MT141160">
    <property type="protein sequence ID" value="QJA55455.1"/>
    <property type="molecule type" value="Genomic_DNA"/>
</dbReference>
<gene>
    <name evidence="3" type="ORF">MM415A01013_0010</name>
    <name evidence="2" type="ORF">MM415B02046_0005</name>
</gene>
<organism evidence="3">
    <name type="scientific">viral metagenome</name>
    <dbReference type="NCBI Taxonomy" id="1070528"/>
    <lineage>
        <taxon>unclassified sequences</taxon>
        <taxon>metagenomes</taxon>
        <taxon>organismal metagenomes</taxon>
    </lineage>
</organism>
<dbReference type="AlphaFoldDB" id="A0A6M3KA67"/>
<feature type="compositionally biased region" description="Basic and acidic residues" evidence="1">
    <location>
        <begin position="45"/>
        <end position="58"/>
    </location>
</feature>